<dbReference type="GO" id="GO:0005886">
    <property type="term" value="C:plasma membrane"/>
    <property type="evidence" value="ECO:0007669"/>
    <property type="project" value="TreeGrafter"/>
</dbReference>
<reference evidence="5 6" key="1">
    <citation type="submission" date="2020-08" db="EMBL/GenBank/DDBJ databases">
        <title>Bridging the membrane lipid divide: bacteria of the FCB group superphylum have the potential to synthesize archaeal ether lipids.</title>
        <authorList>
            <person name="Villanueva L."/>
            <person name="Von Meijenfeldt F.A.B."/>
            <person name="Westbye A.B."/>
            <person name="Yadav S."/>
            <person name="Hopmans E.C."/>
            <person name="Dutilh B.E."/>
            <person name="Sinninghe Damste J.S."/>
        </authorList>
    </citation>
    <scope>NUCLEOTIDE SEQUENCE [LARGE SCALE GENOMIC DNA]</scope>
    <source>
        <strain evidence="5">NIOZ-UU30</strain>
    </source>
</reference>
<comment type="caution">
    <text evidence="5">The sequence shown here is derived from an EMBL/GenBank/DDBJ whole genome shotgun (WGS) entry which is preliminary data.</text>
</comment>
<dbReference type="Proteomes" id="UP000603434">
    <property type="component" value="Unassembled WGS sequence"/>
</dbReference>
<dbReference type="InterPro" id="IPR027417">
    <property type="entry name" value="P-loop_NTPase"/>
</dbReference>
<dbReference type="InterPro" id="IPR037257">
    <property type="entry name" value="T2SS_E_N_sf"/>
</dbReference>
<dbReference type="AlphaFoldDB" id="A0A8J6TKY3"/>
<dbReference type="InterPro" id="IPR025497">
    <property type="entry name" value="PatA-like_N"/>
</dbReference>
<feature type="domain" description="CobQ/CobB/MinD/ParA nucleotide binding" evidence="3">
    <location>
        <begin position="54"/>
        <end position="392"/>
    </location>
</feature>
<dbReference type="SUPFAM" id="SSF52540">
    <property type="entry name" value="P-loop containing nucleoside triphosphate hydrolases"/>
    <property type="match status" value="1"/>
</dbReference>
<evidence type="ECO:0000256" key="2">
    <source>
        <dbReference type="ARBA" id="ARBA00022840"/>
    </source>
</evidence>
<dbReference type="InterPro" id="IPR050445">
    <property type="entry name" value="Bact_polysacc_biosynth/exp"/>
</dbReference>
<dbReference type="PANTHER" id="PTHR32309:SF13">
    <property type="entry name" value="FERRIC ENTEROBACTIN TRANSPORT PROTEIN FEPE"/>
    <property type="match status" value="1"/>
</dbReference>
<organism evidence="5 6">
    <name type="scientific">Candidatus Desulfatibia profunda</name>
    <dbReference type="NCBI Taxonomy" id="2841695"/>
    <lineage>
        <taxon>Bacteria</taxon>
        <taxon>Pseudomonadati</taxon>
        <taxon>Thermodesulfobacteriota</taxon>
        <taxon>Desulfobacteria</taxon>
        <taxon>Desulfobacterales</taxon>
        <taxon>Desulfobacterales incertae sedis</taxon>
        <taxon>Candidatus Desulfatibia</taxon>
    </lineage>
</organism>
<evidence type="ECO:0000313" key="6">
    <source>
        <dbReference type="Proteomes" id="UP000603434"/>
    </source>
</evidence>
<evidence type="ECO:0000259" key="3">
    <source>
        <dbReference type="Pfam" id="PF01656"/>
    </source>
</evidence>
<feature type="domain" description="PatA-like N-terminal" evidence="4">
    <location>
        <begin position="119"/>
        <end position="256"/>
    </location>
</feature>
<keyword evidence="2" id="KW-0067">ATP-binding</keyword>
<dbReference type="InterPro" id="IPR002586">
    <property type="entry name" value="CobQ/CobB/MinD/ParA_Nub-bd_dom"/>
</dbReference>
<proteinExistence type="predicted"/>
<dbReference type="Pfam" id="PF14332">
    <property type="entry name" value="DUF4388"/>
    <property type="match status" value="1"/>
</dbReference>
<keyword evidence="1" id="KW-0547">Nucleotide-binding</keyword>
<evidence type="ECO:0000313" key="5">
    <source>
        <dbReference type="EMBL" id="MBC8360789.1"/>
    </source>
</evidence>
<gene>
    <name evidence="5" type="ORF">H8E23_05280</name>
</gene>
<dbReference type="Gene3D" id="3.40.50.300">
    <property type="entry name" value="P-loop containing nucleotide triphosphate hydrolases"/>
    <property type="match status" value="2"/>
</dbReference>
<evidence type="ECO:0000256" key="1">
    <source>
        <dbReference type="ARBA" id="ARBA00022741"/>
    </source>
</evidence>
<evidence type="ECO:0000259" key="4">
    <source>
        <dbReference type="Pfam" id="PF14332"/>
    </source>
</evidence>
<dbReference type="Pfam" id="PF01656">
    <property type="entry name" value="CbiA"/>
    <property type="match status" value="1"/>
</dbReference>
<dbReference type="GO" id="GO:0004713">
    <property type="term" value="F:protein tyrosine kinase activity"/>
    <property type="evidence" value="ECO:0007669"/>
    <property type="project" value="TreeGrafter"/>
</dbReference>
<dbReference type="InterPro" id="IPR005702">
    <property type="entry name" value="Wzc-like_C"/>
</dbReference>
<name>A0A8J6TKY3_9BACT</name>
<dbReference type="CDD" id="cd05387">
    <property type="entry name" value="BY-kinase"/>
    <property type="match status" value="1"/>
</dbReference>
<sequence length="416" mass="46829">MKLFKKPLKNRAETITGLFLENYPTNSRFAEAYRTLRTNIRFSFMEKEFCSLLVTSAGETEGKTSTVANLAYTISQAGRSVLMIDTDLRKSTLSQLNPSQNSAGLTGLLSDFFGAKIEQGSLEQYGIGDLFRLLALRKKTGLLRLSEAKETFELLFLQGELVDFNWLTRPEEKKLANLLVSNKLLSREQANSALVRQKDTGQKLGFVLTNMGLVKPDDLKGPLTIHMMESFRLALKLKAGKFFFKELSESDFELSTLDPVDFQQLYKQVVTGEEELPYIRKAIDSVIVKINKNNLFLLPSGKLPPNPSEILGSERMSFLISNLKKLFDVLILDSPPVLPASDALLLTPLTDGVVLIVKPGLMRRQLVTKCVEQLRLAKANMLGVVLNNVDVTRAGYYSYYHKYYSRYYGESKESKT</sequence>
<dbReference type="EMBL" id="JACNJH010000106">
    <property type="protein sequence ID" value="MBC8360789.1"/>
    <property type="molecule type" value="Genomic_DNA"/>
</dbReference>
<protein>
    <submittedName>
        <fullName evidence="5">DUF4388 domain-containing protein</fullName>
    </submittedName>
</protein>
<dbReference type="PANTHER" id="PTHR32309">
    <property type="entry name" value="TYROSINE-PROTEIN KINASE"/>
    <property type="match status" value="1"/>
</dbReference>
<accession>A0A8J6TKY3</accession>
<dbReference type="SUPFAM" id="SSF160246">
    <property type="entry name" value="EspE N-terminal domain-like"/>
    <property type="match status" value="1"/>
</dbReference>